<name>A0A392VMN8_9FABA</name>
<sequence>MRLLSENDLVFIRNSVEKLSDSSCYLWVTLTAFCEKAKEWLEQHPHSNVDDSKITSLRDHFV</sequence>
<dbReference type="AlphaFoldDB" id="A0A392VMN8"/>
<feature type="non-terminal residue" evidence="1">
    <location>
        <position position="62"/>
    </location>
</feature>
<dbReference type="EMBL" id="LXQA011223964">
    <property type="protein sequence ID" value="MCI89616.1"/>
    <property type="molecule type" value="Genomic_DNA"/>
</dbReference>
<evidence type="ECO:0000313" key="2">
    <source>
        <dbReference type="Proteomes" id="UP000265520"/>
    </source>
</evidence>
<comment type="caution">
    <text evidence="1">The sequence shown here is derived from an EMBL/GenBank/DDBJ whole genome shotgun (WGS) entry which is preliminary data.</text>
</comment>
<organism evidence="1 2">
    <name type="scientific">Trifolium medium</name>
    <dbReference type="NCBI Taxonomy" id="97028"/>
    <lineage>
        <taxon>Eukaryota</taxon>
        <taxon>Viridiplantae</taxon>
        <taxon>Streptophyta</taxon>
        <taxon>Embryophyta</taxon>
        <taxon>Tracheophyta</taxon>
        <taxon>Spermatophyta</taxon>
        <taxon>Magnoliopsida</taxon>
        <taxon>eudicotyledons</taxon>
        <taxon>Gunneridae</taxon>
        <taxon>Pentapetalae</taxon>
        <taxon>rosids</taxon>
        <taxon>fabids</taxon>
        <taxon>Fabales</taxon>
        <taxon>Fabaceae</taxon>
        <taxon>Papilionoideae</taxon>
        <taxon>50 kb inversion clade</taxon>
        <taxon>NPAAA clade</taxon>
        <taxon>Hologalegina</taxon>
        <taxon>IRL clade</taxon>
        <taxon>Trifolieae</taxon>
        <taxon>Trifolium</taxon>
    </lineage>
</organism>
<dbReference type="Proteomes" id="UP000265520">
    <property type="component" value="Unassembled WGS sequence"/>
</dbReference>
<reference evidence="1 2" key="1">
    <citation type="journal article" date="2018" name="Front. Plant Sci.">
        <title>Red Clover (Trifolium pratense) and Zigzag Clover (T. medium) - A Picture of Genomic Similarities and Differences.</title>
        <authorList>
            <person name="Dluhosova J."/>
            <person name="Istvanek J."/>
            <person name="Nedelnik J."/>
            <person name="Repkova J."/>
        </authorList>
    </citation>
    <scope>NUCLEOTIDE SEQUENCE [LARGE SCALE GENOMIC DNA]</scope>
    <source>
        <strain evidence="2">cv. 10/8</strain>
        <tissue evidence="1">Leaf</tissue>
    </source>
</reference>
<evidence type="ECO:0000313" key="1">
    <source>
        <dbReference type="EMBL" id="MCI89616.1"/>
    </source>
</evidence>
<keyword evidence="2" id="KW-1185">Reference proteome</keyword>
<protein>
    <submittedName>
        <fullName evidence="1">Uncharacterized protein</fullName>
    </submittedName>
</protein>
<proteinExistence type="predicted"/>
<accession>A0A392VMN8</accession>